<dbReference type="OrthoDB" id="5280464at2759"/>
<reference evidence="2 3" key="1">
    <citation type="journal article" date="2013" name="PLoS Genet.">
        <title>Genomic mechanisms accounting for the adaptation to parasitism in nematode-trapping fungi.</title>
        <authorList>
            <person name="Meerupati T."/>
            <person name="Andersson K.M."/>
            <person name="Friman E."/>
            <person name="Kumar D."/>
            <person name="Tunlid A."/>
            <person name="Ahren D."/>
        </authorList>
    </citation>
    <scope>NUCLEOTIDE SEQUENCE [LARGE SCALE GENOMIC DNA]</scope>
    <source>
        <strain evidence="2 3">CBS 200.50</strain>
    </source>
</reference>
<feature type="region of interest" description="Disordered" evidence="1">
    <location>
        <begin position="350"/>
        <end position="385"/>
    </location>
</feature>
<reference evidence="3" key="2">
    <citation type="submission" date="2013-04" db="EMBL/GenBank/DDBJ databases">
        <title>Genomic mechanisms accounting for the adaptation to parasitism in nematode-trapping fungi.</title>
        <authorList>
            <person name="Ahren D.G."/>
        </authorList>
    </citation>
    <scope>NUCLEOTIDE SEQUENCE [LARGE SCALE GENOMIC DNA]</scope>
    <source>
        <strain evidence="3">CBS 200.50</strain>
    </source>
</reference>
<evidence type="ECO:0008006" key="4">
    <source>
        <dbReference type="Google" id="ProtNLM"/>
    </source>
</evidence>
<name>S8A398_DACHA</name>
<dbReference type="OMA" id="WMRMRER"/>
<dbReference type="AlphaFoldDB" id="S8A398"/>
<accession>S8A398</accession>
<feature type="compositionally biased region" description="Low complexity" evidence="1">
    <location>
        <begin position="358"/>
        <end position="367"/>
    </location>
</feature>
<evidence type="ECO:0000313" key="2">
    <source>
        <dbReference type="EMBL" id="EPS35626.1"/>
    </source>
</evidence>
<protein>
    <recommendedName>
        <fullName evidence="4">F-box domain-containing protein</fullName>
    </recommendedName>
</protein>
<gene>
    <name evidence="2" type="ORF">H072_10996</name>
</gene>
<dbReference type="eggNOG" id="ENOG502T1I9">
    <property type="taxonomic scope" value="Eukaryota"/>
</dbReference>
<sequence>METPRLGLLSLPIEVQISILQSCGSYTQALSLVTTCRQLYDLWTTCSTSIVSYIGRNSIPSFDDALIAVRATTHAAEYYTHLVHTAKSLPTGSPPPPSRVSIKQLSSSTTGKATTAEAKSVLNLKLFVDYSLYLSHTPPPATHLACLTQRSTYIPLHTPCSWREFFTPQGKHYNHYPIANTQITSTSAIIVGEGTGGTTQQQQPQEHQQQHVVDEEEGLRIEARVYTGMYRLFTISALLTNRYYEPFFTDDPIAKRLREAYAIYWPREVKEDPAAVVDPGMGIIPEEYRDFFAPIRRLQEDEIEYLMGWEVFNKKKFREGKEGGLVDEFEELAEYFCGKARRVAVCDDKKRKRRRSSRGSTSSSSSSPQLGSLSPIPENSGGVMMMMNTNNKGEFDLGTAAEIQELMILNNCYEVWMRMRERMDSLLEPVRLTHEKLLYGLYKNKVRLVTIPVVFHAIYGVGDAMMPQTVEEFMAHPYGPVPPNLQGLDNDGNPLKHVEVSDVIYQLVGAVGQELWEGGLQGKTGGYPVGGDSSKAYFEFGWPEYAFWEWAMKKRFGLRVEWKWAYLDGRYDEFVREGRAFTMRPADFKKEIPGVLGRCRIGEKKTGKAY</sequence>
<proteinExistence type="predicted"/>
<evidence type="ECO:0000256" key="1">
    <source>
        <dbReference type="SAM" id="MobiDB-lite"/>
    </source>
</evidence>
<feature type="region of interest" description="Disordered" evidence="1">
    <location>
        <begin position="88"/>
        <end position="107"/>
    </location>
</feature>
<dbReference type="EMBL" id="AQGS01001094">
    <property type="protein sequence ID" value="EPS35626.1"/>
    <property type="molecule type" value="Genomic_DNA"/>
</dbReference>
<comment type="caution">
    <text evidence="2">The sequence shown here is derived from an EMBL/GenBank/DDBJ whole genome shotgun (WGS) entry which is preliminary data.</text>
</comment>
<dbReference type="STRING" id="1284197.S8A398"/>
<keyword evidence="3" id="KW-1185">Reference proteome</keyword>
<dbReference type="HOGENOM" id="CLU_447599_0_0_1"/>
<organism evidence="2 3">
    <name type="scientific">Dactylellina haptotyla (strain CBS 200.50)</name>
    <name type="common">Nematode-trapping fungus</name>
    <name type="synonym">Monacrosporium haptotylum</name>
    <dbReference type="NCBI Taxonomy" id="1284197"/>
    <lineage>
        <taxon>Eukaryota</taxon>
        <taxon>Fungi</taxon>
        <taxon>Dikarya</taxon>
        <taxon>Ascomycota</taxon>
        <taxon>Pezizomycotina</taxon>
        <taxon>Orbiliomycetes</taxon>
        <taxon>Orbiliales</taxon>
        <taxon>Orbiliaceae</taxon>
        <taxon>Dactylellina</taxon>
    </lineage>
</organism>
<dbReference type="Proteomes" id="UP000015100">
    <property type="component" value="Unassembled WGS sequence"/>
</dbReference>
<evidence type="ECO:0000313" key="3">
    <source>
        <dbReference type="Proteomes" id="UP000015100"/>
    </source>
</evidence>